<reference evidence="1 2" key="2">
    <citation type="journal article" date="2013" name="Plant Cell Physiol.">
        <title>Rice Annotation Project Database (RAP-DB): an integrative and interactive database for rice genomics.</title>
        <authorList>
            <person name="Sakai H."/>
            <person name="Lee S.S."/>
            <person name="Tanaka T."/>
            <person name="Numa H."/>
            <person name="Kim J."/>
            <person name="Kawahara Y."/>
            <person name="Wakimoto H."/>
            <person name="Yang C.C."/>
            <person name="Iwamoto M."/>
            <person name="Abe T."/>
            <person name="Yamada Y."/>
            <person name="Muto A."/>
            <person name="Inokuchi H."/>
            <person name="Ikemura T."/>
            <person name="Matsumoto T."/>
            <person name="Sasaki T."/>
            <person name="Itoh T."/>
        </authorList>
    </citation>
    <scope>NUCLEOTIDE SEQUENCE [LARGE SCALE GENOMIC DNA]</scope>
    <source>
        <strain evidence="2">cv. Nipponbare</strain>
    </source>
</reference>
<dbReference type="Proteomes" id="UP000059680">
    <property type="component" value="Chromosome 10"/>
</dbReference>
<reference evidence="2" key="1">
    <citation type="journal article" date="2005" name="Nature">
        <title>The map-based sequence of the rice genome.</title>
        <authorList>
            <consortium name="International rice genome sequencing project (IRGSP)"/>
            <person name="Matsumoto T."/>
            <person name="Wu J."/>
            <person name="Kanamori H."/>
            <person name="Katayose Y."/>
            <person name="Fujisawa M."/>
            <person name="Namiki N."/>
            <person name="Mizuno H."/>
            <person name="Yamamoto K."/>
            <person name="Antonio B.A."/>
            <person name="Baba T."/>
            <person name="Sakata K."/>
            <person name="Nagamura Y."/>
            <person name="Aoki H."/>
            <person name="Arikawa K."/>
            <person name="Arita K."/>
            <person name="Bito T."/>
            <person name="Chiden Y."/>
            <person name="Fujitsuka N."/>
            <person name="Fukunaka R."/>
            <person name="Hamada M."/>
            <person name="Harada C."/>
            <person name="Hayashi A."/>
            <person name="Hijishita S."/>
            <person name="Honda M."/>
            <person name="Hosokawa S."/>
            <person name="Ichikawa Y."/>
            <person name="Idonuma A."/>
            <person name="Iijima M."/>
            <person name="Ikeda M."/>
            <person name="Ikeno M."/>
            <person name="Ito K."/>
            <person name="Ito S."/>
            <person name="Ito T."/>
            <person name="Ito Y."/>
            <person name="Ito Y."/>
            <person name="Iwabuchi A."/>
            <person name="Kamiya K."/>
            <person name="Karasawa W."/>
            <person name="Kurita K."/>
            <person name="Katagiri S."/>
            <person name="Kikuta A."/>
            <person name="Kobayashi H."/>
            <person name="Kobayashi N."/>
            <person name="Machita K."/>
            <person name="Maehara T."/>
            <person name="Masukawa M."/>
            <person name="Mizubayashi T."/>
            <person name="Mukai Y."/>
            <person name="Nagasaki H."/>
            <person name="Nagata Y."/>
            <person name="Naito S."/>
            <person name="Nakashima M."/>
            <person name="Nakama Y."/>
            <person name="Nakamichi Y."/>
            <person name="Nakamura M."/>
            <person name="Meguro A."/>
            <person name="Negishi M."/>
            <person name="Ohta I."/>
            <person name="Ohta T."/>
            <person name="Okamoto M."/>
            <person name="Ono N."/>
            <person name="Saji S."/>
            <person name="Sakaguchi M."/>
            <person name="Sakai K."/>
            <person name="Shibata M."/>
            <person name="Shimokawa T."/>
            <person name="Song J."/>
            <person name="Takazaki Y."/>
            <person name="Terasawa K."/>
            <person name="Tsugane M."/>
            <person name="Tsuji K."/>
            <person name="Ueda S."/>
            <person name="Waki K."/>
            <person name="Yamagata H."/>
            <person name="Yamamoto M."/>
            <person name="Yamamoto S."/>
            <person name="Yamane H."/>
            <person name="Yoshiki S."/>
            <person name="Yoshihara R."/>
            <person name="Yukawa K."/>
            <person name="Zhong H."/>
            <person name="Yano M."/>
            <person name="Yuan Q."/>
            <person name="Ouyang S."/>
            <person name="Liu J."/>
            <person name="Jones K.M."/>
            <person name="Gansberger K."/>
            <person name="Moffat K."/>
            <person name="Hill J."/>
            <person name="Bera J."/>
            <person name="Fadrosh D."/>
            <person name="Jin S."/>
            <person name="Johri S."/>
            <person name="Kim M."/>
            <person name="Overton L."/>
            <person name="Reardon M."/>
            <person name="Tsitrin T."/>
            <person name="Vuong H."/>
            <person name="Weaver B."/>
            <person name="Ciecko A."/>
            <person name="Tallon L."/>
            <person name="Jackson J."/>
            <person name="Pai G."/>
            <person name="Aken S.V."/>
            <person name="Utterback T."/>
            <person name="Reidmuller S."/>
            <person name="Feldblyum T."/>
            <person name="Hsiao J."/>
            <person name="Zismann V."/>
            <person name="Iobst S."/>
            <person name="de Vazeille A.R."/>
            <person name="Buell C.R."/>
            <person name="Ying K."/>
            <person name="Li Y."/>
            <person name="Lu T."/>
            <person name="Huang Y."/>
            <person name="Zhao Q."/>
            <person name="Feng Q."/>
            <person name="Zhang L."/>
            <person name="Zhu J."/>
            <person name="Weng Q."/>
            <person name="Mu J."/>
            <person name="Lu Y."/>
            <person name="Fan D."/>
            <person name="Liu Y."/>
            <person name="Guan J."/>
            <person name="Zhang Y."/>
            <person name="Yu S."/>
            <person name="Liu X."/>
            <person name="Zhang Y."/>
            <person name="Hong G."/>
            <person name="Han B."/>
            <person name="Choisne N."/>
            <person name="Demange N."/>
            <person name="Orjeda G."/>
            <person name="Samain S."/>
            <person name="Cattolico L."/>
            <person name="Pelletier E."/>
            <person name="Couloux A."/>
            <person name="Segurens B."/>
            <person name="Wincker P."/>
            <person name="D'Hont A."/>
            <person name="Scarpelli C."/>
            <person name="Weissenbach J."/>
            <person name="Salanoubat M."/>
            <person name="Quetier F."/>
            <person name="Yu Y."/>
            <person name="Kim H.R."/>
            <person name="Rambo T."/>
            <person name="Currie J."/>
            <person name="Collura K."/>
            <person name="Luo M."/>
            <person name="Yang T."/>
            <person name="Ammiraju J.S.S."/>
            <person name="Engler F."/>
            <person name="Soderlund C."/>
            <person name="Wing R.A."/>
            <person name="Palmer L.E."/>
            <person name="de la Bastide M."/>
            <person name="Spiegel L."/>
            <person name="Nascimento L."/>
            <person name="Zutavern T."/>
            <person name="O'Shaughnessy A."/>
            <person name="Dike S."/>
            <person name="Dedhia N."/>
            <person name="Preston R."/>
            <person name="Balija V."/>
            <person name="McCombie W.R."/>
            <person name="Chow T."/>
            <person name="Chen H."/>
            <person name="Chung M."/>
            <person name="Chen C."/>
            <person name="Shaw J."/>
            <person name="Wu H."/>
            <person name="Hsiao K."/>
            <person name="Chao Y."/>
            <person name="Chu M."/>
            <person name="Cheng C."/>
            <person name="Hour A."/>
            <person name="Lee P."/>
            <person name="Lin S."/>
            <person name="Lin Y."/>
            <person name="Liou J."/>
            <person name="Liu S."/>
            <person name="Hsing Y."/>
            <person name="Raghuvanshi S."/>
            <person name="Mohanty A."/>
            <person name="Bharti A.K."/>
            <person name="Gaur A."/>
            <person name="Gupta V."/>
            <person name="Kumar D."/>
            <person name="Ravi V."/>
            <person name="Vij S."/>
            <person name="Kapur A."/>
            <person name="Khurana P."/>
            <person name="Khurana P."/>
            <person name="Khurana J.P."/>
            <person name="Tyagi A.K."/>
            <person name="Gaikwad K."/>
            <person name="Singh A."/>
            <person name="Dalal V."/>
            <person name="Srivastava S."/>
            <person name="Dixit A."/>
            <person name="Pal A.K."/>
            <person name="Ghazi I.A."/>
            <person name="Yadav M."/>
            <person name="Pandit A."/>
            <person name="Bhargava A."/>
            <person name="Sureshbabu K."/>
            <person name="Batra K."/>
            <person name="Sharma T.R."/>
            <person name="Mohapatra T."/>
            <person name="Singh N.K."/>
            <person name="Messing J."/>
            <person name="Nelson A.B."/>
            <person name="Fuks G."/>
            <person name="Kavchok S."/>
            <person name="Keizer G."/>
            <person name="Linton E."/>
            <person name="Llaca V."/>
            <person name="Song R."/>
            <person name="Tanyolac B."/>
            <person name="Young S."/>
            <person name="Ho-Il K."/>
            <person name="Hahn J.H."/>
            <person name="Sangsakoo G."/>
            <person name="Vanavichit A."/>
            <person name="de Mattos Luiz.A.T."/>
            <person name="Zimmer P.D."/>
            <person name="Malone G."/>
            <person name="Dellagostin O."/>
            <person name="de Oliveira A.C."/>
            <person name="Bevan M."/>
            <person name="Bancroft I."/>
            <person name="Minx P."/>
            <person name="Cordum H."/>
            <person name="Wilson R."/>
            <person name="Cheng Z."/>
            <person name="Jin W."/>
            <person name="Jiang J."/>
            <person name="Leong S.A."/>
            <person name="Iwama H."/>
            <person name="Gojobori T."/>
            <person name="Itoh T."/>
            <person name="Niimura Y."/>
            <person name="Fujii Y."/>
            <person name="Habara T."/>
            <person name="Sakai H."/>
            <person name="Sato Y."/>
            <person name="Wilson G."/>
            <person name="Kumar K."/>
            <person name="McCouch S."/>
            <person name="Juretic N."/>
            <person name="Hoen D."/>
            <person name="Wright S."/>
            <person name="Bruskiewich R."/>
            <person name="Bureau T."/>
            <person name="Miyao A."/>
            <person name="Hirochika H."/>
            <person name="Nishikawa T."/>
            <person name="Kadowaki K."/>
            <person name="Sugiura M."/>
            <person name="Burr B."/>
            <person name="Sasaki T."/>
        </authorList>
    </citation>
    <scope>NUCLEOTIDE SEQUENCE [LARGE SCALE GENOMIC DNA]</scope>
    <source>
        <strain evidence="2">cv. Nipponbare</strain>
    </source>
</reference>
<dbReference type="InParanoid" id="A0A0P0XX73"/>
<proteinExistence type="predicted"/>
<name>A0A0P0XX73_ORYSJ</name>
<sequence>MSFLAGPSSTLLHGHRNDATDILSLSEFTTARCHTLLYFPNGHLKLVANVDDESTGLRVDGNPLAVVEDLQAGDLVVHEEDGEGVGVGVRGEAIGELRLRALWVVVHRHVLLLLPQRLPHVSSLQSKALRYRLV</sequence>
<dbReference type="FunCoup" id="A0A0P0XX73">
    <property type="interactions" value="18"/>
</dbReference>
<reference evidence="1 2" key="3">
    <citation type="journal article" date="2013" name="Rice">
        <title>Improvement of the Oryza sativa Nipponbare reference genome using next generation sequence and optical map data.</title>
        <authorList>
            <person name="Kawahara Y."/>
            <person name="de la Bastide M."/>
            <person name="Hamilton J.P."/>
            <person name="Kanamori H."/>
            <person name="McCombie W.R."/>
            <person name="Ouyang S."/>
            <person name="Schwartz D.C."/>
            <person name="Tanaka T."/>
            <person name="Wu J."/>
            <person name="Zhou S."/>
            <person name="Childs K.L."/>
            <person name="Davidson R.M."/>
            <person name="Lin H."/>
            <person name="Quesada-Ocampo L."/>
            <person name="Vaillancourt B."/>
            <person name="Sakai H."/>
            <person name="Lee S.S."/>
            <person name="Kim J."/>
            <person name="Numa H."/>
            <person name="Itoh T."/>
            <person name="Buell C.R."/>
            <person name="Matsumoto T."/>
        </authorList>
    </citation>
    <scope>NUCLEOTIDE SEQUENCE [LARGE SCALE GENOMIC DNA]</scope>
    <source>
        <strain evidence="2">cv. Nipponbare</strain>
    </source>
</reference>
<dbReference type="STRING" id="39947.A0A0P0XX73"/>
<accession>A0A0P0XX73</accession>
<dbReference type="EMBL" id="AP014966">
    <property type="protein sequence ID" value="BAT11824.1"/>
    <property type="molecule type" value="Genomic_DNA"/>
</dbReference>
<protein>
    <submittedName>
        <fullName evidence="1">Os10g0536450 protein</fullName>
    </submittedName>
</protein>
<evidence type="ECO:0000313" key="2">
    <source>
        <dbReference type="Proteomes" id="UP000059680"/>
    </source>
</evidence>
<dbReference type="PaxDb" id="39947-A0A0P0XX73"/>
<dbReference type="AlphaFoldDB" id="A0A0P0XX73"/>
<dbReference type="Gramene" id="Os10t0536450-00">
    <property type="protein sequence ID" value="Os10t0536450-00"/>
    <property type="gene ID" value="Os10g0536450"/>
</dbReference>
<evidence type="ECO:0000313" key="1">
    <source>
        <dbReference type="EMBL" id="BAT11824.1"/>
    </source>
</evidence>
<keyword evidence="2" id="KW-1185">Reference proteome</keyword>
<organism evidence="1 2">
    <name type="scientific">Oryza sativa subsp. japonica</name>
    <name type="common">Rice</name>
    <dbReference type="NCBI Taxonomy" id="39947"/>
    <lineage>
        <taxon>Eukaryota</taxon>
        <taxon>Viridiplantae</taxon>
        <taxon>Streptophyta</taxon>
        <taxon>Embryophyta</taxon>
        <taxon>Tracheophyta</taxon>
        <taxon>Spermatophyta</taxon>
        <taxon>Magnoliopsida</taxon>
        <taxon>Liliopsida</taxon>
        <taxon>Poales</taxon>
        <taxon>Poaceae</taxon>
        <taxon>BOP clade</taxon>
        <taxon>Oryzoideae</taxon>
        <taxon>Oryzeae</taxon>
        <taxon>Oryzinae</taxon>
        <taxon>Oryza</taxon>
        <taxon>Oryza sativa</taxon>
    </lineage>
</organism>
<gene>
    <name evidence="1" type="ordered locus">Os10g0536450</name>
    <name evidence="1" type="ORF">OSNPB_100536450</name>
</gene>